<organism evidence="2 3">
    <name type="scientific">Aeromonas rivipollensis</name>
    <dbReference type="NCBI Taxonomy" id="948519"/>
    <lineage>
        <taxon>Bacteria</taxon>
        <taxon>Pseudomonadati</taxon>
        <taxon>Pseudomonadota</taxon>
        <taxon>Gammaproteobacteria</taxon>
        <taxon>Aeromonadales</taxon>
        <taxon>Aeromonadaceae</taxon>
        <taxon>Aeromonas</taxon>
    </lineage>
</organism>
<feature type="chain" id="PRO_5046756886" evidence="1">
    <location>
        <begin position="31"/>
        <end position="378"/>
    </location>
</feature>
<keyword evidence="1" id="KW-0732">Signal</keyword>
<reference evidence="2 3" key="1">
    <citation type="submission" date="2020-02" db="EMBL/GenBank/DDBJ databases">
        <title>Genome sequencing of Aeromonas rivipollensis.</title>
        <authorList>
            <person name="Fono-Tamo Ubani E.K."/>
            <person name="Lekota K.E."/>
        </authorList>
    </citation>
    <scope>NUCLEOTIDE SEQUENCE [LARGE SCALE GENOMIC DNA]</scope>
    <source>
        <strain evidence="2 3">G78</strain>
    </source>
</reference>
<protein>
    <submittedName>
        <fullName evidence="2">Alpha/beta hydrolase</fullName>
    </submittedName>
</protein>
<evidence type="ECO:0000313" key="2">
    <source>
        <dbReference type="EMBL" id="NEX89623.1"/>
    </source>
</evidence>
<evidence type="ECO:0000313" key="3">
    <source>
        <dbReference type="Proteomes" id="UP000472827"/>
    </source>
</evidence>
<dbReference type="Gene3D" id="1.10.10.800">
    <property type="match status" value="1"/>
</dbReference>
<comment type="caution">
    <text evidence="2">The sequence shown here is derived from an EMBL/GenBank/DDBJ whole genome shotgun (WGS) entry which is preliminary data.</text>
</comment>
<dbReference type="PANTHER" id="PTHR47751:SF1">
    <property type="entry name" value="SUPERFAMILY HYDROLASE, PUTATIVE (AFU_ORTHOLOGUE AFUA_2G16580)-RELATED"/>
    <property type="match status" value="1"/>
</dbReference>
<gene>
    <name evidence="2" type="ORF">G4923_13070</name>
</gene>
<sequence length="378" mass="41113">MNVIPKKLTAIASALLLGAALTGVSTMSHAQTANPTEPVSMVTQWDKTFAQSDKVEHRKVTFKNRYGITLVADLYLPKNRGNAKLAAIALGGPFGAVKEQSSGLYAQTLAERGFVTLAFDPSYTGESGGQPRDVASPDINTEDFSAAVDFLGLQEEVDRTRIGLLGICGWGGMALNAAAADTRVKAVATSVMYDMSRAMGHGVGDGKDRYTTADRRAILKHLNEQRWQDAESGSFAHSNHDLYVDQKGKVTAASRTLPEALPDNPHPVLKEFFDYYRLPRGFHSRSVNSNGAWTTTMPLSFMNMPLLSYASEITIPTLVVTGENAHSRYFAEDAFKAVGSQQKELVVVPGANHVDLYDNVAGKIPFGQFEQFFKTNLK</sequence>
<proteinExistence type="predicted"/>
<dbReference type="GO" id="GO:0016787">
    <property type="term" value="F:hydrolase activity"/>
    <property type="evidence" value="ECO:0007669"/>
    <property type="project" value="UniProtKB-KW"/>
</dbReference>
<name>A0ABX0D0J8_9GAMM</name>
<dbReference type="Gene3D" id="3.40.50.1820">
    <property type="entry name" value="alpha/beta hydrolase"/>
    <property type="match status" value="1"/>
</dbReference>
<evidence type="ECO:0000256" key="1">
    <source>
        <dbReference type="SAM" id="SignalP"/>
    </source>
</evidence>
<dbReference type="SUPFAM" id="SSF53474">
    <property type="entry name" value="alpha/beta-Hydrolases"/>
    <property type="match status" value="1"/>
</dbReference>
<dbReference type="InterPro" id="IPR051411">
    <property type="entry name" value="Polyketide_trans_af380"/>
</dbReference>
<dbReference type="EMBL" id="JAAILA010000020">
    <property type="protein sequence ID" value="NEX89623.1"/>
    <property type="molecule type" value="Genomic_DNA"/>
</dbReference>
<keyword evidence="2" id="KW-0378">Hydrolase</keyword>
<dbReference type="RefSeq" id="WP_163137338.1">
    <property type="nucleotide sequence ID" value="NZ_JAAILA010000020.1"/>
</dbReference>
<dbReference type="InterPro" id="IPR029058">
    <property type="entry name" value="AB_hydrolase_fold"/>
</dbReference>
<accession>A0ABX0D0J8</accession>
<dbReference type="PANTHER" id="PTHR47751">
    <property type="entry name" value="SUPERFAMILY HYDROLASE, PUTATIVE (AFU_ORTHOLOGUE AFUA_2G16580)-RELATED"/>
    <property type="match status" value="1"/>
</dbReference>
<keyword evidence="3" id="KW-1185">Reference proteome</keyword>
<dbReference type="Proteomes" id="UP000472827">
    <property type="component" value="Unassembled WGS sequence"/>
</dbReference>
<feature type="signal peptide" evidence="1">
    <location>
        <begin position="1"/>
        <end position="30"/>
    </location>
</feature>